<dbReference type="EMBL" id="HBIM01021907">
    <property type="protein sequence ID" value="CAE0419463.1"/>
    <property type="molecule type" value="Transcribed_RNA"/>
</dbReference>
<protein>
    <submittedName>
        <fullName evidence="1">Uncharacterized protein</fullName>
    </submittedName>
</protein>
<reference evidence="1" key="1">
    <citation type="submission" date="2021-01" db="EMBL/GenBank/DDBJ databases">
        <authorList>
            <person name="Corre E."/>
            <person name="Pelletier E."/>
            <person name="Niang G."/>
            <person name="Scheremetjew M."/>
            <person name="Finn R."/>
            <person name="Kale V."/>
            <person name="Holt S."/>
            <person name="Cochrane G."/>
            <person name="Meng A."/>
            <person name="Brown T."/>
            <person name="Cohen L."/>
        </authorList>
    </citation>
    <scope>NUCLEOTIDE SEQUENCE</scope>
    <source>
        <strain evidence="1">CCMP127</strain>
    </source>
</reference>
<sequence length="104" mass="11052">MPTAPKGLENIVQGLHAQMNERPKQGVVDKDVGTKRPVTATLKPQASVQPAPVQPDKLDEDLAKEAAAKFKKNKRKIQKACAALDQDGKGPPPKCGCGVSCIIL</sequence>
<gene>
    <name evidence="1" type="ORF">ACOF00016_LOCUS16302</name>
</gene>
<proteinExistence type="predicted"/>
<name>A0A7S3LE51_9STRA</name>
<organism evidence="1">
    <name type="scientific">Amphora coffeiformis</name>
    <dbReference type="NCBI Taxonomy" id="265554"/>
    <lineage>
        <taxon>Eukaryota</taxon>
        <taxon>Sar</taxon>
        <taxon>Stramenopiles</taxon>
        <taxon>Ochrophyta</taxon>
        <taxon>Bacillariophyta</taxon>
        <taxon>Bacillariophyceae</taxon>
        <taxon>Bacillariophycidae</taxon>
        <taxon>Thalassiophysales</taxon>
        <taxon>Catenulaceae</taxon>
        <taxon>Amphora</taxon>
    </lineage>
</organism>
<dbReference type="AlphaFoldDB" id="A0A7S3LE51"/>
<evidence type="ECO:0000313" key="1">
    <source>
        <dbReference type="EMBL" id="CAE0419463.1"/>
    </source>
</evidence>
<accession>A0A7S3LE51</accession>